<feature type="transmembrane region" description="Helical" evidence="1">
    <location>
        <begin position="21"/>
        <end position="41"/>
    </location>
</feature>
<keyword evidence="1" id="KW-0472">Membrane</keyword>
<evidence type="ECO:0000256" key="1">
    <source>
        <dbReference type="SAM" id="Phobius"/>
    </source>
</evidence>
<keyword evidence="1" id="KW-1133">Transmembrane helix</keyword>
<feature type="transmembrane region" description="Helical" evidence="1">
    <location>
        <begin position="168"/>
        <end position="189"/>
    </location>
</feature>
<evidence type="ECO:0000313" key="3">
    <source>
        <dbReference type="Proteomes" id="UP001596157"/>
    </source>
</evidence>
<organism evidence="2 3">
    <name type="scientific">Actinokineospora guangxiensis</name>
    <dbReference type="NCBI Taxonomy" id="1490288"/>
    <lineage>
        <taxon>Bacteria</taxon>
        <taxon>Bacillati</taxon>
        <taxon>Actinomycetota</taxon>
        <taxon>Actinomycetes</taxon>
        <taxon>Pseudonocardiales</taxon>
        <taxon>Pseudonocardiaceae</taxon>
        <taxon>Actinokineospora</taxon>
    </lineage>
</organism>
<name>A0ABW0EWK9_9PSEU</name>
<proteinExistence type="predicted"/>
<keyword evidence="3" id="KW-1185">Reference proteome</keyword>
<comment type="caution">
    <text evidence="2">The sequence shown here is derived from an EMBL/GenBank/DDBJ whole genome shotgun (WGS) entry which is preliminary data.</text>
</comment>
<feature type="transmembrane region" description="Helical" evidence="1">
    <location>
        <begin position="105"/>
        <end position="126"/>
    </location>
</feature>
<keyword evidence="1" id="KW-0812">Transmembrane</keyword>
<accession>A0ABW0EWK9</accession>
<dbReference type="EMBL" id="JBHSKF010000017">
    <property type="protein sequence ID" value="MFC5290505.1"/>
    <property type="molecule type" value="Genomic_DNA"/>
</dbReference>
<sequence>MTDWLRKIVENVVPWLIENKAHRLVVFGLFWSATAFLALFFGVGDPVFAAIALGLPAALIVATRRVGMAGVPPALFAPALAAALIPAVFLGRYQRGDQHEFGPESAGLVLVGFLVFLVWVGAYPVMVDMYDQLHALSHIPEQARPKSLAKHERDPEAIRRLLMVKLSMATAAMVVAGGTYVVGAAVLGLLLRRRWTAAVALAASALSGFFSEQKFAWEFDPVGVIAGLIAAELWWQAYRHPLWDTRARRVPA</sequence>
<gene>
    <name evidence="2" type="ORF">ACFPM7_25920</name>
</gene>
<reference evidence="3" key="1">
    <citation type="journal article" date="2019" name="Int. J. Syst. Evol. Microbiol.">
        <title>The Global Catalogue of Microorganisms (GCM) 10K type strain sequencing project: providing services to taxonomists for standard genome sequencing and annotation.</title>
        <authorList>
            <consortium name="The Broad Institute Genomics Platform"/>
            <consortium name="The Broad Institute Genome Sequencing Center for Infectious Disease"/>
            <person name="Wu L."/>
            <person name="Ma J."/>
        </authorList>
    </citation>
    <scope>NUCLEOTIDE SEQUENCE [LARGE SCALE GENOMIC DNA]</scope>
    <source>
        <strain evidence="3">CCUG 59778</strain>
    </source>
</reference>
<evidence type="ECO:0000313" key="2">
    <source>
        <dbReference type="EMBL" id="MFC5290505.1"/>
    </source>
</evidence>
<protein>
    <submittedName>
        <fullName evidence="2">Uncharacterized protein</fullName>
    </submittedName>
</protein>
<dbReference type="Proteomes" id="UP001596157">
    <property type="component" value="Unassembled WGS sequence"/>
</dbReference>
<feature type="transmembrane region" description="Helical" evidence="1">
    <location>
        <begin position="75"/>
        <end position="93"/>
    </location>
</feature>
<dbReference type="RefSeq" id="WP_378250397.1">
    <property type="nucleotide sequence ID" value="NZ_JBHSKF010000017.1"/>
</dbReference>